<feature type="region of interest" description="Disordered" evidence="1">
    <location>
        <begin position="40"/>
        <end position="59"/>
    </location>
</feature>
<dbReference type="EMBL" id="MU004242">
    <property type="protein sequence ID" value="KAF2664650.1"/>
    <property type="molecule type" value="Genomic_DNA"/>
</dbReference>
<feature type="compositionally biased region" description="Basic residues" evidence="1">
    <location>
        <begin position="277"/>
        <end position="286"/>
    </location>
</feature>
<feature type="compositionally biased region" description="Basic and acidic residues" evidence="1">
    <location>
        <begin position="246"/>
        <end position="276"/>
    </location>
</feature>
<name>A0A6A6TY66_9PEZI</name>
<evidence type="ECO:0000313" key="2">
    <source>
        <dbReference type="EMBL" id="KAF2664650.1"/>
    </source>
</evidence>
<protein>
    <submittedName>
        <fullName evidence="2">Uncharacterized protein</fullName>
    </submittedName>
</protein>
<organism evidence="2 3">
    <name type="scientific">Microthyrium microscopicum</name>
    <dbReference type="NCBI Taxonomy" id="703497"/>
    <lineage>
        <taxon>Eukaryota</taxon>
        <taxon>Fungi</taxon>
        <taxon>Dikarya</taxon>
        <taxon>Ascomycota</taxon>
        <taxon>Pezizomycotina</taxon>
        <taxon>Dothideomycetes</taxon>
        <taxon>Dothideomycetes incertae sedis</taxon>
        <taxon>Microthyriales</taxon>
        <taxon>Microthyriaceae</taxon>
        <taxon>Microthyrium</taxon>
    </lineage>
</organism>
<evidence type="ECO:0000313" key="3">
    <source>
        <dbReference type="Proteomes" id="UP000799302"/>
    </source>
</evidence>
<gene>
    <name evidence="2" type="ORF">BT63DRAFT_460141</name>
</gene>
<feature type="compositionally biased region" description="Basic and acidic residues" evidence="1">
    <location>
        <begin position="41"/>
        <end position="54"/>
    </location>
</feature>
<reference evidence="2" key="1">
    <citation type="journal article" date="2020" name="Stud. Mycol.">
        <title>101 Dothideomycetes genomes: a test case for predicting lifestyles and emergence of pathogens.</title>
        <authorList>
            <person name="Haridas S."/>
            <person name="Albert R."/>
            <person name="Binder M."/>
            <person name="Bloem J."/>
            <person name="Labutti K."/>
            <person name="Salamov A."/>
            <person name="Andreopoulos B."/>
            <person name="Baker S."/>
            <person name="Barry K."/>
            <person name="Bills G."/>
            <person name="Bluhm B."/>
            <person name="Cannon C."/>
            <person name="Castanera R."/>
            <person name="Culley D."/>
            <person name="Daum C."/>
            <person name="Ezra D."/>
            <person name="Gonzalez J."/>
            <person name="Henrissat B."/>
            <person name="Kuo A."/>
            <person name="Liang C."/>
            <person name="Lipzen A."/>
            <person name="Lutzoni F."/>
            <person name="Magnuson J."/>
            <person name="Mondo S."/>
            <person name="Nolan M."/>
            <person name="Ohm R."/>
            <person name="Pangilinan J."/>
            <person name="Park H.-J."/>
            <person name="Ramirez L."/>
            <person name="Alfaro M."/>
            <person name="Sun H."/>
            <person name="Tritt A."/>
            <person name="Yoshinaga Y."/>
            <person name="Zwiers L.-H."/>
            <person name="Turgeon B."/>
            <person name="Goodwin S."/>
            <person name="Spatafora J."/>
            <person name="Crous P."/>
            <person name="Grigoriev I."/>
        </authorList>
    </citation>
    <scope>NUCLEOTIDE SEQUENCE</scope>
    <source>
        <strain evidence="2">CBS 115976</strain>
    </source>
</reference>
<dbReference type="AlphaFoldDB" id="A0A6A6TY66"/>
<sequence>MCFFRFRDSAPPSMGAPPTPPRDQSVKKRTYSSFVAGDLVVGRHDPKAERDSPRRPTPVVFPDPAHIPEFEPVTWTNENKPNFYDLRMKWNHPAGIRSLEPKIFEELNITLEPACDVPDFLHSNDALKLCMPPLQWAMTAPTAEQRKEVCDPILSRPIPGGPVRQRKLPNGRGWPTRGDFWDRLQQLNYPNVDGFRAFARIPNAAGDPPPRLTHARPFYEHLDSMVQYWDTSLDEYLKPTTPPPEAKTDEEKEAGQKADGNAEHKDGDGGNENEPRKRTKLSPKRLSKAEYDPAASNVIIPSQGLPISAKPQNIAPSTRRQQARAPDTPAGKYRGWRIDCGARMPNNTRDHITKAILEVALWPFGYQVDAIDRAPARLALQNCRIPVPISRQVWRPSTDRLEARGGIVYGPAMATSVRAVTCFDQRVGAEEVDLLREVGALLCLAQERYRQGRTEVIAGEGKWWYKKPRFGGLPYQVPGEYVFLPADPRGYQIHDSSVEEAQVSANVIQERRVLGYTARKEKEKARHREELPGDMNAKQRAIYSYKKFSPASPTWDAKVKYTAIGKEKESDWDDVFLVSALNHHISILKLHVHKAYVHFVETGEMPTSTVPADWCQPIVQRTQWLDLIKPEERSKAFYALWSIGGYLTRPGAIV</sequence>
<accession>A0A6A6TY66</accession>
<dbReference type="OrthoDB" id="5407653at2759"/>
<proteinExistence type="predicted"/>
<dbReference type="Proteomes" id="UP000799302">
    <property type="component" value="Unassembled WGS sequence"/>
</dbReference>
<evidence type="ECO:0000256" key="1">
    <source>
        <dbReference type="SAM" id="MobiDB-lite"/>
    </source>
</evidence>
<keyword evidence="3" id="KW-1185">Reference proteome</keyword>
<feature type="compositionally biased region" description="Polar residues" evidence="1">
    <location>
        <begin position="310"/>
        <end position="320"/>
    </location>
</feature>
<feature type="region of interest" description="Disordered" evidence="1">
    <location>
        <begin position="235"/>
        <end position="336"/>
    </location>
</feature>
<feature type="region of interest" description="Disordered" evidence="1">
    <location>
        <begin position="1"/>
        <end position="28"/>
    </location>
</feature>